<protein>
    <submittedName>
        <fullName evidence="2">Class I SAM-dependent methyltransferase</fullName>
    </submittedName>
</protein>
<dbReference type="Gene3D" id="3.40.50.150">
    <property type="entry name" value="Vaccinia Virus protein VP39"/>
    <property type="match status" value="1"/>
</dbReference>
<reference evidence="2" key="1">
    <citation type="submission" date="2022-08" db="EMBL/GenBank/DDBJ databases">
        <title>Whole genome sequencing of non-tuberculosis mycobacteria type-strains.</title>
        <authorList>
            <person name="Igarashi Y."/>
            <person name="Osugi A."/>
            <person name="Mitarai S."/>
        </authorList>
    </citation>
    <scope>NUCLEOTIDE SEQUENCE</scope>
    <source>
        <strain evidence="2">JCM 16369</strain>
    </source>
</reference>
<dbReference type="Proteomes" id="UP001055337">
    <property type="component" value="Chromosome"/>
</dbReference>
<gene>
    <name evidence="2" type="ORF">MI149_03185</name>
</gene>
<evidence type="ECO:0000313" key="3">
    <source>
        <dbReference type="Proteomes" id="UP001055337"/>
    </source>
</evidence>
<evidence type="ECO:0000259" key="1">
    <source>
        <dbReference type="Pfam" id="PF13649"/>
    </source>
</evidence>
<dbReference type="GO" id="GO:0008168">
    <property type="term" value="F:methyltransferase activity"/>
    <property type="evidence" value="ECO:0007669"/>
    <property type="project" value="UniProtKB-KW"/>
</dbReference>
<organism evidence="2 3">
    <name type="scientific">Mycolicibacterium crocinum</name>
    <dbReference type="NCBI Taxonomy" id="388459"/>
    <lineage>
        <taxon>Bacteria</taxon>
        <taxon>Bacillati</taxon>
        <taxon>Actinomycetota</taxon>
        <taxon>Actinomycetes</taxon>
        <taxon>Mycobacteriales</taxon>
        <taxon>Mycobacteriaceae</taxon>
        <taxon>Mycolicibacterium</taxon>
    </lineage>
</organism>
<evidence type="ECO:0000313" key="2">
    <source>
        <dbReference type="EMBL" id="ULN42146.1"/>
    </source>
</evidence>
<name>A0ABY3TL14_9MYCO</name>
<dbReference type="InterPro" id="IPR029063">
    <property type="entry name" value="SAM-dependent_MTases_sf"/>
</dbReference>
<sequence length="287" mass="30530">MGIRPLWRIPGIVLRERFHSPGRERIPEPMVMDDAESVAFFHAGGAANPGMRAVYDLCARSIDTMLPRGGRLLDLGIGSGRALSAVLRRRTDITAVGVDLAPNMLATAGDLFAAEGLDGRVELVQADITALPASLAGAPWDAISCMWTLHQLPDADVLSAALRQIAAVRRDSGASLWISDFARLRDPSACPAMLQCVDPDSPMGLRQDAIASEAAAFTREELSAALAVAGLGGLSSGHATPLPYLQAYWMFGAKGEQAPAGKRPAQLHGQARREAALLRWGFTAKPF</sequence>
<keyword evidence="2" id="KW-0489">Methyltransferase</keyword>
<keyword evidence="2" id="KW-0808">Transferase</keyword>
<dbReference type="GO" id="GO:0032259">
    <property type="term" value="P:methylation"/>
    <property type="evidence" value="ECO:0007669"/>
    <property type="project" value="UniProtKB-KW"/>
</dbReference>
<feature type="domain" description="Methyltransferase" evidence="1">
    <location>
        <begin position="73"/>
        <end position="173"/>
    </location>
</feature>
<keyword evidence="3" id="KW-1185">Reference proteome</keyword>
<accession>A0ABY3TL14</accession>
<dbReference type="Pfam" id="PF13649">
    <property type="entry name" value="Methyltransf_25"/>
    <property type="match status" value="1"/>
</dbReference>
<dbReference type="SUPFAM" id="SSF53335">
    <property type="entry name" value="S-adenosyl-L-methionine-dependent methyltransferases"/>
    <property type="match status" value="1"/>
</dbReference>
<dbReference type="InterPro" id="IPR041698">
    <property type="entry name" value="Methyltransf_25"/>
</dbReference>
<dbReference type="EMBL" id="CP092362">
    <property type="protein sequence ID" value="ULN42146.1"/>
    <property type="molecule type" value="Genomic_DNA"/>
</dbReference>
<dbReference type="RefSeq" id="WP_240178607.1">
    <property type="nucleotide sequence ID" value="NZ_CP092362.2"/>
</dbReference>
<proteinExistence type="predicted"/>
<dbReference type="CDD" id="cd02440">
    <property type="entry name" value="AdoMet_MTases"/>
    <property type="match status" value="1"/>
</dbReference>